<dbReference type="AlphaFoldDB" id="A0A803MWQ4"/>
<feature type="compositionally biased region" description="Acidic residues" evidence="1">
    <location>
        <begin position="230"/>
        <end position="244"/>
    </location>
</feature>
<feature type="compositionally biased region" description="Gly residues" evidence="1">
    <location>
        <begin position="349"/>
        <end position="379"/>
    </location>
</feature>
<keyword evidence="3" id="KW-1185">Reference proteome</keyword>
<feature type="compositionally biased region" description="Polar residues" evidence="1">
    <location>
        <begin position="261"/>
        <end position="288"/>
    </location>
</feature>
<protein>
    <submittedName>
        <fullName evidence="2">Uncharacterized protein</fullName>
    </submittedName>
</protein>
<dbReference type="EnsemblPlants" id="AUR62036634-RA">
    <property type="protein sequence ID" value="AUR62036634-RA:cds"/>
    <property type="gene ID" value="AUR62036634"/>
</dbReference>
<feature type="region of interest" description="Disordered" evidence="1">
    <location>
        <begin position="155"/>
        <end position="379"/>
    </location>
</feature>
<dbReference type="Proteomes" id="UP000596660">
    <property type="component" value="Unplaced"/>
</dbReference>
<feature type="compositionally biased region" description="Acidic residues" evidence="1">
    <location>
        <begin position="212"/>
        <end position="222"/>
    </location>
</feature>
<evidence type="ECO:0000313" key="2">
    <source>
        <dbReference type="EnsemblPlants" id="AUR62036634-RA:cds"/>
    </source>
</evidence>
<sequence length="379" mass="40269">MEGCLRQLTCVLARYDGRIKGFLYLVPGLSLVDGLRKVTDDESMRDMIQLAEKYRGVEVRSSSRKKSQPLNIVEPSQKTHDSSLKPKKDEPKKDALTDTLKKDAPTESVSTQPTTTLSNQSSFRVKYVINPSSETATPLPTLSSTVAASNTEADPLNSYEWEDSRPDSPIPINDLIPDYSTDSDNEDPPYNPLVDKGKGVSSNPFFGKVYTDESDGDEDTDGEQAGGADVEGEVEALEELEEEYEREHEEILDEDLHQDVPPTQGSQAVPSAPQQPNTSHYNQTSQPTILGRGGRMIAMGRGSRGGRGTRDGAGRGYVATGRGAASGRGSAASIGAPTERGVSCVVGSSRGGASGSRGAGGGTRGSGRASGGSRGRGRN</sequence>
<organism evidence="2 3">
    <name type="scientific">Chenopodium quinoa</name>
    <name type="common">Quinoa</name>
    <dbReference type="NCBI Taxonomy" id="63459"/>
    <lineage>
        <taxon>Eukaryota</taxon>
        <taxon>Viridiplantae</taxon>
        <taxon>Streptophyta</taxon>
        <taxon>Embryophyta</taxon>
        <taxon>Tracheophyta</taxon>
        <taxon>Spermatophyta</taxon>
        <taxon>Magnoliopsida</taxon>
        <taxon>eudicotyledons</taxon>
        <taxon>Gunneridae</taxon>
        <taxon>Pentapetalae</taxon>
        <taxon>Caryophyllales</taxon>
        <taxon>Chenopodiaceae</taxon>
        <taxon>Chenopodioideae</taxon>
        <taxon>Atripliceae</taxon>
        <taxon>Chenopodium</taxon>
    </lineage>
</organism>
<feature type="compositionally biased region" description="Basic and acidic residues" evidence="1">
    <location>
        <begin position="245"/>
        <end position="258"/>
    </location>
</feature>
<feature type="region of interest" description="Disordered" evidence="1">
    <location>
        <begin position="58"/>
        <end position="119"/>
    </location>
</feature>
<reference evidence="2" key="1">
    <citation type="journal article" date="2017" name="Nature">
        <title>The genome of Chenopodium quinoa.</title>
        <authorList>
            <person name="Jarvis D.E."/>
            <person name="Ho Y.S."/>
            <person name="Lightfoot D.J."/>
            <person name="Schmoeckel S.M."/>
            <person name="Li B."/>
            <person name="Borm T.J.A."/>
            <person name="Ohyanagi H."/>
            <person name="Mineta K."/>
            <person name="Michell C.T."/>
            <person name="Saber N."/>
            <person name="Kharbatia N.M."/>
            <person name="Rupper R.R."/>
            <person name="Sharp A.R."/>
            <person name="Dally N."/>
            <person name="Boughton B.A."/>
            <person name="Woo Y.H."/>
            <person name="Gao G."/>
            <person name="Schijlen E.G.W.M."/>
            <person name="Guo X."/>
            <person name="Momin A.A."/>
            <person name="Negrao S."/>
            <person name="Al-Babili S."/>
            <person name="Gehring C."/>
            <person name="Roessner U."/>
            <person name="Jung C."/>
            <person name="Murphy K."/>
            <person name="Arold S.T."/>
            <person name="Gojobori T."/>
            <person name="van der Linden C.G."/>
            <person name="van Loo E.N."/>
            <person name="Jellen E.N."/>
            <person name="Maughan P.J."/>
            <person name="Tester M."/>
        </authorList>
    </citation>
    <scope>NUCLEOTIDE SEQUENCE [LARGE SCALE GENOMIC DNA]</scope>
    <source>
        <strain evidence="2">cv. PI 614886</strain>
    </source>
</reference>
<feature type="compositionally biased region" description="Polar residues" evidence="1">
    <location>
        <begin position="107"/>
        <end position="119"/>
    </location>
</feature>
<dbReference type="Gramene" id="AUR62036634-RA">
    <property type="protein sequence ID" value="AUR62036634-RA:cds"/>
    <property type="gene ID" value="AUR62036634"/>
</dbReference>
<evidence type="ECO:0000256" key="1">
    <source>
        <dbReference type="SAM" id="MobiDB-lite"/>
    </source>
</evidence>
<feature type="compositionally biased region" description="Low complexity" evidence="1">
    <location>
        <begin position="321"/>
        <end position="348"/>
    </location>
</feature>
<proteinExistence type="predicted"/>
<accession>A0A803MWQ4</accession>
<feature type="compositionally biased region" description="Basic and acidic residues" evidence="1">
    <location>
        <begin position="77"/>
        <end position="105"/>
    </location>
</feature>
<reference evidence="2" key="2">
    <citation type="submission" date="2021-03" db="UniProtKB">
        <authorList>
            <consortium name="EnsemblPlants"/>
        </authorList>
    </citation>
    <scope>IDENTIFICATION</scope>
</reference>
<name>A0A803MWQ4_CHEQI</name>
<evidence type="ECO:0000313" key="3">
    <source>
        <dbReference type="Proteomes" id="UP000596660"/>
    </source>
</evidence>